<dbReference type="Pfam" id="PF14087">
    <property type="entry name" value="DUF4267"/>
    <property type="match status" value="1"/>
</dbReference>
<keyword evidence="1" id="KW-0472">Membrane</keyword>
<feature type="transmembrane region" description="Helical" evidence="1">
    <location>
        <begin position="35"/>
        <end position="55"/>
    </location>
</feature>
<dbReference type="Proteomes" id="UP000231358">
    <property type="component" value="Unassembled WGS sequence"/>
</dbReference>
<keyword evidence="1" id="KW-0812">Transmembrane</keyword>
<protein>
    <submittedName>
        <fullName evidence="3">Uncharacterized protein</fullName>
    </submittedName>
</protein>
<keyword evidence="1" id="KW-1133">Transmembrane helix</keyword>
<evidence type="ECO:0000313" key="4">
    <source>
        <dbReference type="Proteomes" id="UP000231358"/>
    </source>
</evidence>
<dbReference type="EMBL" id="NEXV01000682">
    <property type="protein sequence ID" value="PIG79427.1"/>
    <property type="molecule type" value="Genomic_DNA"/>
</dbReference>
<evidence type="ECO:0000256" key="1">
    <source>
        <dbReference type="SAM" id="Phobius"/>
    </source>
</evidence>
<accession>A0A2G7FFN0</accession>
<dbReference type="InterPro" id="IPR025363">
    <property type="entry name" value="DUF4267"/>
</dbReference>
<evidence type="ECO:0000313" key="2">
    <source>
        <dbReference type="EMBL" id="KAE8346301.1"/>
    </source>
</evidence>
<evidence type="ECO:0000313" key="3">
    <source>
        <dbReference type="EMBL" id="PIG79427.1"/>
    </source>
</evidence>
<keyword evidence="4" id="KW-1185">Reference proteome</keyword>
<dbReference type="OrthoDB" id="5216128at2759"/>
<gene>
    <name evidence="3" type="ORF">AARAC_010752</name>
    <name evidence="2" type="ORF">BDV24DRAFT_158545</name>
</gene>
<reference evidence="3 4" key="1">
    <citation type="submission" date="2017-05" db="EMBL/GenBank/DDBJ databases">
        <title>Genome sequence for an aflatoxigenic pathogen of Argentinian peanut, Aspergillus arachidicola.</title>
        <authorList>
            <person name="Moore G."/>
            <person name="Beltz S.B."/>
            <person name="Mack B.M."/>
        </authorList>
    </citation>
    <scope>NUCLEOTIDE SEQUENCE [LARGE SCALE GENOMIC DNA]</scope>
    <source>
        <strain evidence="3 4">CBS 117610</strain>
    </source>
</reference>
<sequence>MPASDSSMPRVLASDFAAIPIGFSINAFVHPSLMVVYGVRDVFIGVVLFSALFSCHPKTVDWIMIETSAVAYVDGFVCWTHGRRGWNRLRYAPVLTVIVTLFGSV</sequence>
<name>A0A2G7FFN0_9EURO</name>
<dbReference type="Proteomes" id="UP000325558">
    <property type="component" value="Unassembled WGS sequence"/>
</dbReference>
<organism evidence="3 4">
    <name type="scientific">Aspergillus arachidicola</name>
    <dbReference type="NCBI Taxonomy" id="656916"/>
    <lineage>
        <taxon>Eukaryota</taxon>
        <taxon>Fungi</taxon>
        <taxon>Dikarya</taxon>
        <taxon>Ascomycota</taxon>
        <taxon>Pezizomycotina</taxon>
        <taxon>Eurotiomycetes</taxon>
        <taxon>Eurotiomycetidae</taxon>
        <taxon>Eurotiales</taxon>
        <taxon>Aspergillaceae</taxon>
        <taxon>Aspergillus</taxon>
        <taxon>Aspergillus subgen. Circumdati</taxon>
    </lineage>
</organism>
<proteinExistence type="predicted"/>
<dbReference type="EMBL" id="ML737116">
    <property type="protein sequence ID" value="KAE8346301.1"/>
    <property type="molecule type" value="Genomic_DNA"/>
</dbReference>
<reference evidence="2" key="2">
    <citation type="submission" date="2019-04" db="EMBL/GenBank/DDBJ databases">
        <title>Friends and foes A comparative genomics study of 23 Aspergillus species from section Flavi.</title>
        <authorList>
            <consortium name="DOE Joint Genome Institute"/>
            <person name="Kjaerbolling I."/>
            <person name="Vesth T."/>
            <person name="Frisvad J.C."/>
            <person name="Nybo J.L."/>
            <person name="Theobald S."/>
            <person name="Kildgaard S."/>
            <person name="Isbrandt T."/>
            <person name="Kuo A."/>
            <person name="Sato A."/>
            <person name="Lyhne E.K."/>
            <person name="Kogle M.E."/>
            <person name="Wiebenga A."/>
            <person name="Kun R.S."/>
            <person name="Lubbers R.J."/>
            <person name="Makela M.R."/>
            <person name="Barry K."/>
            <person name="Chovatia M."/>
            <person name="Clum A."/>
            <person name="Daum C."/>
            <person name="Haridas S."/>
            <person name="He G."/>
            <person name="LaButti K."/>
            <person name="Lipzen A."/>
            <person name="Mondo S."/>
            <person name="Riley R."/>
            <person name="Salamov A."/>
            <person name="Simmons B.A."/>
            <person name="Magnuson J.K."/>
            <person name="Henrissat B."/>
            <person name="Mortensen U.H."/>
            <person name="Larsen T.O."/>
            <person name="Devries R.P."/>
            <person name="Grigoriev I.V."/>
            <person name="Machida M."/>
            <person name="Baker S.E."/>
            <person name="Andersen M.R."/>
        </authorList>
    </citation>
    <scope>NUCLEOTIDE SEQUENCE</scope>
    <source>
        <strain evidence="2">CBS 117612</strain>
    </source>
</reference>
<dbReference type="AlphaFoldDB" id="A0A2G7FFN0"/>